<dbReference type="PANTHER" id="PTHR12560">
    <property type="entry name" value="LONGEVITY ASSURANCE FACTOR 1 LAG1"/>
    <property type="match status" value="1"/>
</dbReference>
<evidence type="ECO:0000256" key="7">
    <source>
        <dbReference type="ARBA" id="ARBA00023136"/>
    </source>
</evidence>
<evidence type="ECO:0000256" key="5">
    <source>
        <dbReference type="ARBA" id="ARBA00022824"/>
    </source>
</evidence>
<dbReference type="PANTHER" id="PTHR12560:SF11">
    <property type="entry name" value="CERAMIDE SYNTHASE LAC1-RELATED"/>
    <property type="match status" value="1"/>
</dbReference>
<dbReference type="EMBL" id="KN822008">
    <property type="protein sequence ID" value="KIM68795.1"/>
    <property type="molecule type" value="Genomic_DNA"/>
</dbReference>
<dbReference type="AlphaFoldDB" id="A0A0C3E7N3"/>
<feature type="domain" description="TLC" evidence="11">
    <location>
        <begin position="156"/>
        <end position="375"/>
    </location>
</feature>
<dbReference type="OrthoDB" id="3053196at2759"/>
<organism evidence="12 13">
    <name type="scientific">Scleroderma citrinum Foug A</name>
    <dbReference type="NCBI Taxonomy" id="1036808"/>
    <lineage>
        <taxon>Eukaryota</taxon>
        <taxon>Fungi</taxon>
        <taxon>Dikarya</taxon>
        <taxon>Basidiomycota</taxon>
        <taxon>Agaricomycotina</taxon>
        <taxon>Agaricomycetes</taxon>
        <taxon>Agaricomycetidae</taxon>
        <taxon>Boletales</taxon>
        <taxon>Sclerodermatineae</taxon>
        <taxon>Sclerodermataceae</taxon>
        <taxon>Scleroderma</taxon>
    </lineage>
</organism>
<evidence type="ECO:0000256" key="3">
    <source>
        <dbReference type="ARBA" id="ARBA00022679"/>
    </source>
</evidence>
<keyword evidence="13" id="KW-1185">Reference proteome</keyword>
<name>A0A0C3E7N3_9AGAM</name>
<evidence type="ECO:0000256" key="2">
    <source>
        <dbReference type="ARBA" id="ARBA00009808"/>
    </source>
</evidence>
<keyword evidence="5" id="KW-0256">Endoplasmic reticulum</keyword>
<keyword evidence="8" id="KW-0325">Glycoprotein</keyword>
<gene>
    <name evidence="12" type="ORF">SCLCIDRAFT_13535</name>
</gene>
<accession>A0A0C3E7N3</accession>
<feature type="transmembrane region" description="Helical" evidence="10">
    <location>
        <begin position="295"/>
        <end position="316"/>
    </location>
</feature>
<feature type="transmembrane region" description="Helical" evidence="10">
    <location>
        <begin position="348"/>
        <end position="366"/>
    </location>
</feature>
<protein>
    <recommendedName>
        <fullName evidence="11">TLC domain-containing protein</fullName>
    </recommendedName>
</protein>
<reference evidence="12 13" key="1">
    <citation type="submission" date="2014-04" db="EMBL/GenBank/DDBJ databases">
        <authorList>
            <consortium name="DOE Joint Genome Institute"/>
            <person name="Kuo A."/>
            <person name="Kohler A."/>
            <person name="Nagy L.G."/>
            <person name="Floudas D."/>
            <person name="Copeland A."/>
            <person name="Barry K.W."/>
            <person name="Cichocki N."/>
            <person name="Veneault-Fourrey C."/>
            <person name="LaButti K."/>
            <person name="Lindquist E.A."/>
            <person name="Lipzen A."/>
            <person name="Lundell T."/>
            <person name="Morin E."/>
            <person name="Murat C."/>
            <person name="Sun H."/>
            <person name="Tunlid A."/>
            <person name="Henrissat B."/>
            <person name="Grigoriev I.V."/>
            <person name="Hibbett D.S."/>
            <person name="Martin F."/>
            <person name="Nordberg H.P."/>
            <person name="Cantor M.N."/>
            <person name="Hua S.X."/>
        </authorList>
    </citation>
    <scope>NUCLEOTIDE SEQUENCE [LARGE SCALE GENOMIC DNA]</scope>
    <source>
        <strain evidence="12 13">Foug A</strain>
    </source>
</reference>
<dbReference type="GO" id="GO:0046513">
    <property type="term" value="P:ceramide biosynthetic process"/>
    <property type="evidence" value="ECO:0007669"/>
    <property type="project" value="InterPro"/>
</dbReference>
<dbReference type="GO" id="GO:0050291">
    <property type="term" value="F:sphingosine N-acyltransferase activity"/>
    <property type="evidence" value="ECO:0007669"/>
    <property type="project" value="InterPro"/>
</dbReference>
<dbReference type="STRING" id="1036808.A0A0C3E7N3"/>
<evidence type="ECO:0000259" key="11">
    <source>
        <dbReference type="PROSITE" id="PS50922"/>
    </source>
</evidence>
<evidence type="ECO:0000256" key="4">
    <source>
        <dbReference type="ARBA" id="ARBA00022692"/>
    </source>
</evidence>
<dbReference type="SMART" id="SM00724">
    <property type="entry name" value="TLC"/>
    <property type="match status" value="1"/>
</dbReference>
<evidence type="ECO:0000256" key="9">
    <source>
        <dbReference type="PROSITE-ProRule" id="PRU00205"/>
    </source>
</evidence>
<dbReference type="GO" id="GO:0005789">
    <property type="term" value="C:endoplasmic reticulum membrane"/>
    <property type="evidence" value="ECO:0007669"/>
    <property type="project" value="UniProtKB-SubCell"/>
</dbReference>
<evidence type="ECO:0000256" key="6">
    <source>
        <dbReference type="ARBA" id="ARBA00022989"/>
    </source>
</evidence>
<comment type="subcellular location">
    <subcellularLocation>
        <location evidence="1">Endoplasmic reticulum membrane</location>
        <topology evidence="1">Multi-pass membrane protein</topology>
    </subcellularLocation>
</comment>
<reference evidence="13" key="2">
    <citation type="submission" date="2015-01" db="EMBL/GenBank/DDBJ databases">
        <title>Evolutionary Origins and Diversification of the Mycorrhizal Mutualists.</title>
        <authorList>
            <consortium name="DOE Joint Genome Institute"/>
            <consortium name="Mycorrhizal Genomics Consortium"/>
            <person name="Kohler A."/>
            <person name="Kuo A."/>
            <person name="Nagy L.G."/>
            <person name="Floudas D."/>
            <person name="Copeland A."/>
            <person name="Barry K.W."/>
            <person name="Cichocki N."/>
            <person name="Veneault-Fourrey C."/>
            <person name="LaButti K."/>
            <person name="Lindquist E.A."/>
            <person name="Lipzen A."/>
            <person name="Lundell T."/>
            <person name="Morin E."/>
            <person name="Murat C."/>
            <person name="Riley R."/>
            <person name="Ohm R."/>
            <person name="Sun H."/>
            <person name="Tunlid A."/>
            <person name="Henrissat B."/>
            <person name="Grigoriev I.V."/>
            <person name="Hibbett D.S."/>
            <person name="Martin F."/>
        </authorList>
    </citation>
    <scope>NUCLEOTIDE SEQUENCE [LARGE SCALE GENOMIC DNA]</scope>
    <source>
        <strain evidence="13">Foug A</strain>
    </source>
</reference>
<sequence length="399" mass="47692">MSKRSLATPKLLQRRGKAGNLRSIEPLDTPDSNSSPRYAAFYRSKEEPSFWSDLKTWKWVVNPASSFKMLVVPIILFLNWELLGHFVAPNLPNPFGPLLFISYPITSKSGEARYAKGYLDLAFIAYYIIFFSFLRQVVTIRLCQRIARYFKIKRRSQLDRFGEQAYALAYFAIMGSWGVRNMIQLPTNWYRTEYFWIDYPHWEMIPELKRYYLMHTAYWLQQFMVLLLRLEKPRKDYTELVIHHIVTLWLIGWSYLVNMTLIGNAVYTSMDIPDAFLAFSKILNYIKWERSKTVSFLLFLVSWTYFRHYLNIRILWSVWTEFDLVPETARIWAPETGAWLVYWMKYQIFMPLFLLQVLNLFWYYLIWRVAIRSMTNTLTDVRSDDEDNGDDDANADKDE</sequence>
<dbReference type="InParanoid" id="A0A0C3E7N3"/>
<evidence type="ECO:0000256" key="10">
    <source>
        <dbReference type="SAM" id="Phobius"/>
    </source>
</evidence>
<feature type="transmembrane region" description="Helical" evidence="10">
    <location>
        <begin position="124"/>
        <end position="144"/>
    </location>
</feature>
<feature type="transmembrane region" description="Helical" evidence="10">
    <location>
        <begin position="240"/>
        <end position="256"/>
    </location>
</feature>
<comment type="similarity">
    <text evidence="2">Belongs to the sphingosine N-acyltransferase family.</text>
</comment>
<evidence type="ECO:0000256" key="1">
    <source>
        <dbReference type="ARBA" id="ARBA00004477"/>
    </source>
</evidence>
<dbReference type="Pfam" id="PF03798">
    <property type="entry name" value="TRAM_LAG1_CLN8"/>
    <property type="match status" value="1"/>
</dbReference>
<dbReference type="PROSITE" id="PS50922">
    <property type="entry name" value="TLC"/>
    <property type="match status" value="1"/>
</dbReference>
<proteinExistence type="inferred from homology"/>
<keyword evidence="6 10" id="KW-1133">Transmembrane helix</keyword>
<evidence type="ECO:0000313" key="13">
    <source>
        <dbReference type="Proteomes" id="UP000053989"/>
    </source>
</evidence>
<evidence type="ECO:0000313" key="12">
    <source>
        <dbReference type="EMBL" id="KIM68795.1"/>
    </source>
</evidence>
<dbReference type="Proteomes" id="UP000053989">
    <property type="component" value="Unassembled WGS sequence"/>
</dbReference>
<dbReference type="HOGENOM" id="CLU_028277_4_1_1"/>
<dbReference type="InterPro" id="IPR016439">
    <property type="entry name" value="Lag1/Lac1-like"/>
</dbReference>
<dbReference type="InterPro" id="IPR006634">
    <property type="entry name" value="TLC-dom"/>
</dbReference>
<evidence type="ECO:0000256" key="8">
    <source>
        <dbReference type="ARBA" id="ARBA00023180"/>
    </source>
</evidence>
<keyword evidence="3" id="KW-0808">Transferase</keyword>
<dbReference type="FunCoup" id="A0A0C3E7N3">
    <property type="interactions" value="314"/>
</dbReference>
<feature type="transmembrane region" description="Helical" evidence="10">
    <location>
        <begin position="67"/>
        <end position="88"/>
    </location>
</feature>
<keyword evidence="4 9" id="KW-0812">Transmembrane</keyword>
<feature type="transmembrane region" description="Helical" evidence="10">
    <location>
        <begin position="165"/>
        <end position="183"/>
    </location>
</feature>
<keyword evidence="7 9" id="KW-0472">Membrane</keyword>